<keyword evidence="1" id="KW-0472">Membrane</keyword>
<reference evidence="2" key="1">
    <citation type="journal article" date="2019" name="bioRxiv">
        <title>The Genome of the Zebra Mussel, Dreissena polymorpha: A Resource for Invasive Species Research.</title>
        <authorList>
            <person name="McCartney M.A."/>
            <person name="Auch B."/>
            <person name="Kono T."/>
            <person name="Mallez S."/>
            <person name="Zhang Y."/>
            <person name="Obille A."/>
            <person name="Becker A."/>
            <person name="Abrahante J.E."/>
            <person name="Garbe J."/>
            <person name="Badalamenti J.P."/>
            <person name="Herman A."/>
            <person name="Mangelson H."/>
            <person name="Liachko I."/>
            <person name="Sullivan S."/>
            <person name="Sone E.D."/>
            <person name="Koren S."/>
            <person name="Silverstein K.A.T."/>
            <person name="Beckman K.B."/>
            <person name="Gohl D.M."/>
        </authorList>
    </citation>
    <scope>NUCLEOTIDE SEQUENCE</scope>
    <source>
        <strain evidence="2">Duluth1</strain>
        <tissue evidence="2">Whole animal</tissue>
    </source>
</reference>
<keyword evidence="1" id="KW-1133">Transmembrane helix</keyword>
<organism evidence="2 3">
    <name type="scientific">Dreissena polymorpha</name>
    <name type="common">Zebra mussel</name>
    <name type="synonym">Mytilus polymorpha</name>
    <dbReference type="NCBI Taxonomy" id="45954"/>
    <lineage>
        <taxon>Eukaryota</taxon>
        <taxon>Metazoa</taxon>
        <taxon>Spiralia</taxon>
        <taxon>Lophotrochozoa</taxon>
        <taxon>Mollusca</taxon>
        <taxon>Bivalvia</taxon>
        <taxon>Autobranchia</taxon>
        <taxon>Heteroconchia</taxon>
        <taxon>Euheterodonta</taxon>
        <taxon>Imparidentia</taxon>
        <taxon>Neoheterodontei</taxon>
        <taxon>Myida</taxon>
        <taxon>Dreissenoidea</taxon>
        <taxon>Dreissenidae</taxon>
        <taxon>Dreissena</taxon>
    </lineage>
</organism>
<reference evidence="2" key="2">
    <citation type="submission" date="2020-11" db="EMBL/GenBank/DDBJ databases">
        <authorList>
            <person name="McCartney M.A."/>
            <person name="Auch B."/>
            <person name="Kono T."/>
            <person name="Mallez S."/>
            <person name="Becker A."/>
            <person name="Gohl D.M."/>
            <person name="Silverstein K.A.T."/>
            <person name="Koren S."/>
            <person name="Bechman K.B."/>
            <person name="Herman A."/>
            <person name="Abrahante J.E."/>
            <person name="Garbe J."/>
        </authorList>
    </citation>
    <scope>NUCLEOTIDE SEQUENCE</scope>
    <source>
        <strain evidence="2">Duluth1</strain>
        <tissue evidence="2">Whole animal</tissue>
    </source>
</reference>
<feature type="transmembrane region" description="Helical" evidence="1">
    <location>
        <begin position="99"/>
        <end position="119"/>
    </location>
</feature>
<keyword evidence="3" id="KW-1185">Reference proteome</keyword>
<accession>A0A9D4II12</accession>
<dbReference type="Proteomes" id="UP000828390">
    <property type="component" value="Unassembled WGS sequence"/>
</dbReference>
<evidence type="ECO:0000256" key="1">
    <source>
        <dbReference type="SAM" id="Phobius"/>
    </source>
</evidence>
<evidence type="ECO:0000313" key="2">
    <source>
        <dbReference type="EMBL" id="KAH3774965.1"/>
    </source>
</evidence>
<sequence>MRSTRYCVFHSVQQDAIKHLSWDGHQRNSLVFGAGTEVAPVGISSSSHISLKSGCITSTLAPTSALSAYAGLLSGPADLPFFNRLMSLMISSFVLVQQVIGRSLVTVGISGGFAVAGLLSSS</sequence>
<keyword evidence="1" id="KW-0812">Transmembrane</keyword>
<protein>
    <submittedName>
        <fullName evidence="2">Uncharacterized protein</fullName>
    </submittedName>
</protein>
<dbReference type="AlphaFoldDB" id="A0A9D4II12"/>
<dbReference type="EMBL" id="JAIWYP010000009">
    <property type="protein sequence ID" value="KAH3774965.1"/>
    <property type="molecule type" value="Genomic_DNA"/>
</dbReference>
<comment type="caution">
    <text evidence="2">The sequence shown here is derived from an EMBL/GenBank/DDBJ whole genome shotgun (WGS) entry which is preliminary data.</text>
</comment>
<name>A0A9D4II12_DREPO</name>
<evidence type="ECO:0000313" key="3">
    <source>
        <dbReference type="Proteomes" id="UP000828390"/>
    </source>
</evidence>
<gene>
    <name evidence="2" type="ORF">DPMN_176360</name>
</gene>
<proteinExistence type="predicted"/>